<dbReference type="PANTHER" id="PTHR37813">
    <property type="entry name" value="FELS-2 PROPHAGE PROTEIN"/>
    <property type="match status" value="1"/>
</dbReference>
<organism evidence="4 5">
    <name type="scientific">Lachnoanaerobaculum orale</name>
    <dbReference type="NCBI Taxonomy" id="979627"/>
    <lineage>
        <taxon>Bacteria</taxon>
        <taxon>Bacillati</taxon>
        <taxon>Bacillota</taxon>
        <taxon>Clostridia</taxon>
        <taxon>Lachnospirales</taxon>
        <taxon>Lachnospiraceae</taxon>
        <taxon>Lachnoanaerobaculum</taxon>
    </lineage>
</organism>
<proteinExistence type="predicted"/>
<sequence length="723" mass="74409">MARQVDVEFRFLDNFSSSFRQAMGTLSSGTAASVKAWKSVEKMGKGISDLGAKITAGVTVPIVGLGATSFKSFGEVDKTLKLVGKTMGSTSEDAKMLEGAIKTAASNSTFGMKDAADASLNFARQGFNAAQAADMISPAMNLAAGTASDLTMVTGGLGNTLKAFGADANEATHYADMMAKAQAQANTDVTGLFDAMSIAGSTANTVGWSFSDLAVLTGVFGDHSIGASEGATALNTGLMRLASPAKEGAIWMEALGINVFNTDGSLKSMPETIGTLQKGFAGLSDQQQLAAAAAIFGKNQAAKWVTLINGPGTEALQGYKDSIEGATGASKEMADALMSGPGGAMEQLKSTFDVFKYSAGSAIADAVVPFINKITELLDKFNKMSPEQQKQIAKWAMMAAAVGPAILLFGKTVSTIGKVGGAFAKLGRFASIATRGFRGLSAGGSILRTAIAAIASPAGIVIAAIVGITVVVIAIITHFNTFKAALNTTSPTMQKLKANFEAIKAKIMPLIPIIQKVGAVVLDVLGHGIAAAAGIAISAFAGLINGIIDYVKGIMQTFKGLITFIKGVFTGDWKMAWQGIKDFFTGIVKMIMAPLNTLKSAIGGVIDGAKGLASFVTGGGKSSAASVPAKATGDLNWMGGLVQVSEKGGEIIDLPHGSRIYPHDESVRMGKAGGSTNINIPKLADQIIVREEADIEKIGDAVARRVVASKNNRGGMSFSANMA</sequence>
<evidence type="ECO:0000313" key="4">
    <source>
        <dbReference type="EMBL" id="RRJ15508.1"/>
    </source>
</evidence>
<dbReference type="Pfam" id="PF10145">
    <property type="entry name" value="PhageMin_Tail"/>
    <property type="match status" value="1"/>
</dbReference>
<comment type="caution">
    <text evidence="4">The sequence shown here is derived from an EMBL/GenBank/DDBJ whole genome shotgun (WGS) entry which is preliminary data.</text>
</comment>
<dbReference type="AlphaFoldDB" id="A0A3P3Q396"/>
<dbReference type="Proteomes" id="UP000276982">
    <property type="component" value="Unassembled WGS sequence"/>
</dbReference>
<reference evidence="4 5" key="1">
    <citation type="submission" date="2018-11" db="EMBL/GenBank/DDBJ databases">
        <title>Genome sequencing of Lachnoanaerobaculum orale DSM 24553T.</title>
        <authorList>
            <person name="Kook J.-K."/>
            <person name="Park S.-N."/>
            <person name="Lim Y.K."/>
        </authorList>
    </citation>
    <scope>NUCLEOTIDE SEQUENCE [LARGE SCALE GENOMIC DNA]</scope>
    <source>
        <strain evidence="4 5">DSM 24553</strain>
    </source>
</reference>
<dbReference type="NCBIfam" id="TIGR01760">
    <property type="entry name" value="tape_meas_TP901"/>
    <property type="match status" value="1"/>
</dbReference>
<feature type="transmembrane region" description="Helical" evidence="2">
    <location>
        <begin position="392"/>
        <end position="410"/>
    </location>
</feature>
<evidence type="ECO:0000256" key="2">
    <source>
        <dbReference type="SAM" id="Phobius"/>
    </source>
</evidence>
<keyword evidence="5" id="KW-1185">Reference proteome</keyword>
<gene>
    <name evidence="4" type="ORF">EHW90_00210</name>
</gene>
<evidence type="ECO:0000313" key="5">
    <source>
        <dbReference type="Proteomes" id="UP000276982"/>
    </source>
</evidence>
<keyword evidence="1" id="KW-1188">Viral release from host cell</keyword>
<dbReference type="PANTHER" id="PTHR37813:SF1">
    <property type="entry name" value="FELS-2 PROPHAGE PROTEIN"/>
    <property type="match status" value="1"/>
</dbReference>
<feature type="domain" description="Phage tail tape measure protein" evidence="3">
    <location>
        <begin position="108"/>
        <end position="297"/>
    </location>
</feature>
<name>A0A3P3Q396_9FIRM</name>
<keyword evidence="2" id="KW-0812">Transmembrane</keyword>
<feature type="transmembrane region" description="Helical" evidence="2">
    <location>
        <begin position="529"/>
        <end position="551"/>
    </location>
</feature>
<keyword evidence="2" id="KW-0472">Membrane</keyword>
<dbReference type="EMBL" id="RRCM01000001">
    <property type="protein sequence ID" value="RRJ15508.1"/>
    <property type="molecule type" value="Genomic_DNA"/>
</dbReference>
<evidence type="ECO:0000259" key="3">
    <source>
        <dbReference type="Pfam" id="PF10145"/>
    </source>
</evidence>
<protein>
    <submittedName>
        <fullName evidence="4">Phage tail tape measure protein</fullName>
    </submittedName>
</protein>
<keyword evidence="2" id="KW-1133">Transmembrane helix</keyword>
<dbReference type="RefSeq" id="WP_124950282.1">
    <property type="nucleotide sequence ID" value="NZ_RRCM01000001.1"/>
</dbReference>
<dbReference type="InterPro" id="IPR010090">
    <property type="entry name" value="Phage_tape_meas"/>
</dbReference>
<accession>A0A3P3Q396</accession>
<evidence type="ECO:0000256" key="1">
    <source>
        <dbReference type="ARBA" id="ARBA00022612"/>
    </source>
</evidence>
<feature type="transmembrane region" description="Helical" evidence="2">
    <location>
        <begin position="450"/>
        <end position="476"/>
    </location>
</feature>